<organism evidence="6 7">
    <name type="scientific">Candidatus Methanobinarius endosymbioticus</name>
    <dbReference type="NCBI Taxonomy" id="2006182"/>
    <lineage>
        <taxon>Archaea</taxon>
        <taxon>Methanobacteriati</taxon>
        <taxon>Methanobacteriota</taxon>
        <taxon>Methanomada group</taxon>
        <taxon>Methanobacteria</taxon>
        <taxon>Methanobacteriales</taxon>
        <taxon>Methanobacteriaceae</taxon>
        <taxon>Candidatus Methanobinarius</taxon>
    </lineage>
</organism>
<keyword evidence="4" id="KW-0472">Membrane</keyword>
<dbReference type="GO" id="GO:0015833">
    <property type="term" value="P:peptide transport"/>
    <property type="evidence" value="ECO:0007669"/>
    <property type="project" value="TreeGrafter"/>
</dbReference>
<dbReference type="PANTHER" id="PTHR30290">
    <property type="entry name" value="PERIPLASMIC BINDING COMPONENT OF ABC TRANSPORTER"/>
    <property type="match status" value="1"/>
</dbReference>
<dbReference type="Proteomes" id="UP000253099">
    <property type="component" value="Unassembled WGS sequence"/>
</dbReference>
<evidence type="ECO:0000313" key="7">
    <source>
        <dbReference type="Proteomes" id="UP000253099"/>
    </source>
</evidence>
<proteinExistence type="inferred from homology"/>
<evidence type="ECO:0000256" key="1">
    <source>
        <dbReference type="ARBA" id="ARBA00005695"/>
    </source>
</evidence>
<dbReference type="AlphaFoldDB" id="A0A366MED0"/>
<keyword evidence="2" id="KW-0813">Transport</keyword>
<feature type="transmembrane region" description="Helical" evidence="4">
    <location>
        <begin position="5"/>
        <end position="24"/>
    </location>
</feature>
<reference evidence="6 7" key="1">
    <citation type="submission" date="2018-06" db="EMBL/GenBank/DDBJ databases">
        <title>Genomic insight into two independent archaeal endosymbiosis events.</title>
        <authorList>
            <person name="Lind A.E."/>
            <person name="Lewis W.H."/>
            <person name="Spang A."/>
            <person name="Guy L."/>
            <person name="Embley M.T."/>
            <person name="Ettema T.J.G."/>
        </authorList>
    </citation>
    <scope>NUCLEOTIDE SEQUENCE [LARGE SCALE GENOMIC DNA]</scope>
    <source>
        <strain evidence="6">NOE</strain>
    </source>
</reference>
<sequence>MKKKYILIVIAIIAIILVVGAIFLGDSSTERKSDEIVAAVGAYTREPDMGYDPTLGYAYSKEPLIQSTLFKRDGNMTLKNDLAKNYTTSSDGKTWTVDIRDDVKFHDGSKLTAKDVAFTYNKSADAGASVDLTDLTQVKAVNDTQVEFTLNKSDSSFLFRLSAVGIVPESGYNNETYGQNPIGSGPYKFVQWDKGQQLILEVNEDYYGEKPQFKKLTLLFLDDDAAFAAAKKGEVDVAEIPLSYSDEKVNNMTMVALDSIDTRGISLPNVNNTGEKVNGIDVGNNVTSDESIRKALNYGIDRQKLIDGPLKGYGNKSFDGIGLNLPWSNSEAAIEDGNLEKAKKILADSGWKDTDGDGILEKNGQKASFTVLYEASDSNRQSLVVSVAEEAKVMGIEILPEGKSWDEIDTQKLSQPVLWGFGTLDPSTIYHQFYSKLVGSGWDNPASYNNSAVDQHMEDALNAPNENASYSYWSQVSYDGTNGISPKADAPWLWLVLMDYTYFVDDSLDIGDPVVQPHGGNLFGNIHEWKRVNSTSN</sequence>
<evidence type="ECO:0000256" key="4">
    <source>
        <dbReference type="SAM" id="Phobius"/>
    </source>
</evidence>
<protein>
    <submittedName>
        <fullName evidence="6">HTH-type transcriptional regulator SgrR</fullName>
    </submittedName>
</protein>
<dbReference type="GO" id="GO:0043190">
    <property type="term" value="C:ATP-binding cassette (ABC) transporter complex"/>
    <property type="evidence" value="ECO:0007669"/>
    <property type="project" value="InterPro"/>
</dbReference>
<gene>
    <name evidence="6" type="primary">sgrR</name>
    <name evidence="6" type="ORF">ALNOE001_00550</name>
</gene>
<dbReference type="PIRSF" id="PIRSF002741">
    <property type="entry name" value="MppA"/>
    <property type="match status" value="1"/>
</dbReference>
<dbReference type="PANTHER" id="PTHR30290:SF9">
    <property type="entry name" value="OLIGOPEPTIDE-BINDING PROTEIN APPA"/>
    <property type="match status" value="1"/>
</dbReference>
<dbReference type="GO" id="GO:1904680">
    <property type="term" value="F:peptide transmembrane transporter activity"/>
    <property type="evidence" value="ECO:0007669"/>
    <property type="project" value="TreeGrafter"/>
</dbReference>
<evidence type="ECO:0000256" key="2">
    <source>
        <dbReference type="ARBA" id="ARBA00022448"/>
    </source>
</evidence>
<evidence type="ECO:0000256" key="3">
    <source>
        <dbReference type="ARBA" id="ARBA00022729"/>
    </source>
</evidence>
<keyword evidence="3" id="KW-0732">Signal</keyword>
<dbReference type="PROSITE" id="PS01040">
    <property type="entry name" value="SBP_BACTERIAL_5"/>
    <property type="match status" value="1"/>
</dbReference>
<dbReference type="EMBL" id="NIZT01000001">
    <property type="protein sequence ID" value="RBQ24628.1"/>
    <property type="molecule type" value="Genomic_DNA"/>
</dbReference>
<name>A0A366MED0_9EURY</name>
<dbReference type="InterPro" id="IPR000914">
    <property type="entry name" value="SBP_5_dom"/>
</dbReference>
<keyword evidence="4" id="KW-1133">Transmembrane helix</keyword>
<dbReference type="GO" id="GO:0042597">
    <property type="term" value="C:periplasmic space"/>
    <property type="evidence" value="ECO:0007669"/>
    <property type="project" value="UniProtKB-ARBA"/>
</dbReference>
<dbReference type="Gene3D" id="3.10.105.10">
    <property type="entry name" value="Dipeptide-binding Protein, Domain 3"/>
    <property type="match status" value="1"/>
</dbReference>
<dbReference type="InterPro" id="IPR030678">
    <property type="entry name" value="Peptide/Ni-bd"/>
</dbReference>
<dbReference type="InterPro" id="IPR039424">
    <property type="entry name" value="SBP_5"/>
</dbReference>
<dbReference type="Gene3D" id="3.40.190.10">
    <property type="entry name" value="Periplasmic binding protein-like II"/>
    <property type="match status" value="1"/>
</dbReference>
<accession>A0A366MED0</accession>
<comment type="caution">
    <text evidence="6">The sequence shown here is derived from an EMBL/GenBank/DDBJ whole genome shotgun (WGS) entry which is preliminary data.</text>
</comment>
<evidence type="ECO:0000313" key="6">
    <source>
        <dbReference type="EMBL" id="RBQ24628.1"/>
    </source>
</evidence>
<keyword evidence="7" id="KW-1185">Reference proteome</keyword>
<dbReference type="Pfam" id="PF00496">
    <property type="entry name" value="SBP_bac_5"/>
    <property type="match status" value="1"/>
</dbReference>
<feature type="domain" description="Solute-binding protein family 5" evidence="5">
    <location>
        <begin position="78"/>
        <end position="436"/>
    </location>
</feature>
<keyword evidence="4" id="KW-0812">Transmembrane</keyword>
<dbReference type="InterPro" id="IPR023765">
    <property type="entry name" value="SBP_5_CS"/>
</dbReference>
<dbReference type="SUPFAM" id="SSF53850">
    <property type="entry name" value="Periplasmic binding protein-like II"/>
    <property type="match status" value="1"/>
</dbReference>
<evidence type="ECO:0000259" key="5">
    <source>
        <dbReference type="Pfam" id="PF00496"/>
    </source>
</evidence>
<dbReference type="CDD" id="cd08518">
    <property type="entry name" value="PBP2_NikA_DppA_OppA_like_19"/>
    <property type="match status" value="1"/>
</dbReference>
<comment type="similarity">
    <text evidence="1">Belongs to the bacterial solute-binding protein 5 family.</text>
</comment>